<protein>
    <submittedName>
        <fullName evidence="3">Pyridoxamine 5'-phosphate oxidase</fullName>
    </submittedName>
</protein>
<dbReference type="InterPro" id="IPR012349">
    <property type="entry name" value="Split_barrel_FMN-bd"/>
</dbReference>
<evidence type="ECO:0000256" key="1">
    <source>
        <dbReference type="ARBA" id="ARBA00023002"/>
    </source>
</evidence>
<reference evidence="3 4" key="1">
    <citation type="journal article" date="2017" name="Chemistry">
        <title>Isolation, Biosynthesis and Chemical Modifications of Rubterolones A-F: Rare Tropolone Alkaloids from Actinomadura sp. 5-2.</title>
        <authorList>
            <person name="Guo H."/>
            <person name="Benndorf R."/>
            <person name="Leichnitz D."/>
            <person name="Klassen J.L."/>
            <person name="Vollmers J."/>
            <person name="Gorls H."/>
            <person name="Steinacker M."/>
            <person name="Weigel C."/>
            <person name="Dahse H.M."/>
            <person name="Kaster A.K."/>
            <person name="de Beer Z.W."/>
            <person name="Poulsen M."/>
            <person name="Beemelmanns C."/>
        </authorList>
    </citation>
    <scope>NUCLEOTIDE SEQUENCE [LARGE SCALE GENOMIC DNA]</scope>
    <source>
        <strain evidence="3 4">5-2</strain>
    </source>
</reference>
<dbReference type="Gene3D" id="2.30.110.10">
    <property type="entry name" value="Electron Transport, Fmn-binding Protein, Chain A"/>
    <property type="match status" value="1"/>
</dbReference>
<name>A0A2P4UME6_9ACTN</name>
<gene>
    <name evidence="3" type="ORF">BTM25_06170</name>
</gene>
<dbReference type="EMBL" id="MTBP01000001">
    <property type="protein sequence ID" value="POM26223.1"/>
    <property type="molecule type" value="Genomic_DNA"/>
</dbReference>
<sequence length="175" mass="19653">MAEIEPVAELHEGFSEQGVEPRPWSDVVDVLTRPEMFWLSTVRRDGRPHVTPLPAIWLHGSLHFCVGPDEQKAKNLEHDARCVLTTGTNRLRSGLDVVVEGTAARVTGKERIRELAALWDERLDWPFEPTEDGFRGADGRFALVFGVAPTKILAFGKAPYSQTRYRFPIVTTGMK</sequence>
<dbReference type="PANTHER" id="PTHR35176:SF4">
    <property type="entry name" value="PYRIDOXAMINE 5'-PHOSPHATE OXIDASE-RELATED FMN-BINDING"/>
    <property type="match status" value="1"/>
</dbReference>
<evidence type="ECO:0000313" key="3">
    <source>
        <dbReference type="EMBL" id="POM26223.1"/>
    </source>
</evidence>
<keyword evidence="4" id="KW-1185">Reference proteome</keyword>
<dbReference type="GO" id="GO:0016627">
    <property type="term" value="F:oxidoreductase activity, acting on the CH-CH group of donors"/>
    <property type="evidence" value="ECO:0007669"/>
    <property type="project" value="TreeGrafter"/>
</dbReference>
<dbReference type="Pfam" id="PF01243">
    <property type="entry name" value="PNPOx_N"/>
    <property type="match status" value="1"/>
</dbReference>
<dbReference type="RefSeq" id="WP_103561223.1">
    <property type="nucleotide sequence ID" value="NZ_MTBP01000001.1"/>
</dbReference>
<dbReference type="GO" id="GO:0005829">
    <property type="term" value="C:cytosol"/>
    <property type="evidence" value="ECO:0007669"/>
    <property type="project" value="TreeGrafter"/>
</dbReference>
<proteinExistence type="predicted"/>
<accession>A0A2P4UME6</accession>
<dbReference type="InterPro" id="IPR011576">
    <property type="entry name" value="Pyridox_Oxase_N"/>
</dbReference>
<evidence type="ECO:0000313" key="4">
    <source>
        <dbReference type="Proteomes" id="UP000242367"/>
    </source>
</evidence>
<dbReference type="Proteomes" id="UP000242367">
    <property type="component" value="Unassembled WGS sequence"/>
</dbReference>
<organism evidence="3 4">
    <name type="scientific">Actinomadura rubteroloni</name>
    <dbReference type="NCBI Taxonomy" id="1926885"/>
    <lineage>
        <taxon>Bacteria</taxon>
        <taxon>Bacillati</taxon>
        <taxon>Actinomycetota</taxon>
        <taxon>Actinomycetes</taxon>
        <taxon>Streptosporangiales</taxon>
        <taxon>Thermomonosporaceae</taxon>
        <taxon>Actinomadura</taxon>
    </lineage>
</organism>
<keyword evidence="1" id="KW-0560">Oxidoreductase</keyword>
<dbReference type="PANTHER" id="PTHR35176">
    <property type="entry name" value="HEME OXYGENASE HI_0854-RELATED"/>
    <property type="match status" value="1"/>
</dbReference>
<dbReference type="InterPro" id="IPR052019">
    <property type="entry name" value="F420H2_bilvrd_red/Heme_oxyg"/>
</dbReference>
<feature type="domain" description="Pyridoxamine 5'-phosphate oxidase N-terminal" evidence="2">
    <location>
        <begin position="27"/>
        <end position="119"/>
    </location>
</feature>
<evidence type="ECO:0000259" key="2">
    <source>
        <dbReference type="Pfam" id="PF01243"/>
    </source>
</evidence>
<dbReference type="GO" id="GO:0070967">
    <property type="term" value="F:coenzyme F420 binding"/>
    <property type="evidence" value="ECO:0007669"/>
    <property type="project" value="TreeGrafter"/>
</dbReference>
<dbReference type="AlphaFoldDB" id="A0A2P4UME6"/>
<dbReference type="SUPFAM" id="SSF50475">
    <property type="entry name" value="FMN-binding split barrel"/>
    <property type="match status" value="1"/>
</dbReference>
<comment type="caution">
    <text evidence="3">The sequence shown here is derived from an EMBL/GenBank/DDBJ whole genome shotgun (WGS) entry which is preliminary data.</text>
</comment>